<dbReference type="GO" id="GO:0005509">
    <property type="term" value="F:calcium ion binding"/>
    <property type="evidence" value="ECO:0007669"/>
    <property type="project" value="InterPro"/>
</dbReference>
<dbReference type="Gene3D" id="1.10.238.10">
    <property type="entry name" value="EF-hand"/>
    <property type="match status" value="1"/>
</dbReference>
<keyword evidence="4" id="KW-1185">Reference proteome</keyword>
<name>A0A0V0QZK2_PSEPJ</name>
<comment type="caution">
    <text evidence="3">The sequence shown here is derived from an EMBL/GenBank/DDBJ whole genome shotgun (WGS) entry which is preliminary data.</text>
</comment>
<dbReference type="SUPFAM" id="SSF47473">
    <property type="entry name" value="EF-hand"/>
    <property type="match status" value="1"/>
</dbReference>
<organism evidence="3 4">
    <name type="scientific">Pseudocohnilembus persalinus</name>
    <name type="common">Ciliate</name>
    <dbReference type="NCBI Taxonomy" id="266149"/>
    <lineage>
        <taxon>Eukaryota</taxon>
        <taxon>Sar</taxon>
        <taxon>Alveolata</taxon>
        <taxon>Ciliophora</taxon>
        <taxon>Intramacronucleata</taxon>
        <taxon>Oligohymenophorea</taxon>
        <taxon>Scuticociliatia</taxon>
        <taxon>Philasterida</taxon>
        <taxon>Pseudocohnilembidae</taxon>
        <taxon>Pseudocohnilembus</taxon>
    </lineage>
</organism>
<dbReference type="InParanoid" id="A0A0V0QZK2"/>
<dbReference type="InterPro" id="IPR011992">
    <property type="entry name" value="EF-hand-dom_pair"/>
</dbReference>
<protein>
    <recommendedName>
        <fullName evidence="2">EF-hand domain-containing protein</fullName>
    </recommendedName>
</protein>
<dbReference type="EMBL" id="LDAU01000082">
    <property type="protein sequence ID" value="KRX07649.1"/>
    <property type="molecule type" value="Genomic_DNA"/>
</dbReference>
<proteinExistence type="predicted"/>
<evidence type="ECO:0000256" key="1">
    <source>
        <dbReference type="SAM" id="Phobius"/>
    </source>
</evidence>
<evidence type="ECO:0000259" key="2">
    <source>
        <dbReference type="PROSITE" id="PS50222"/>
    </source>
</evidence>
<keyword evidence="1" id="KW-0812">Transmembrane</keyword>
<evidence type="ECO:0000313" key="4">
    <source>
        <dbReference type="Proteomes" id="UP000054937"/>
    </source>
</evidence>
<sequence length="515" mass="60722">MQKVISRISMCSQNQPLNNLLKNFSQIHSNIIQKTAYQDNKQDLIYNMGSIFQNVKNLLLDLLDIYKFENLTEEEKMEMNKKQFEFKNGIQENHDKIHQLSISQQQLEEKFQTECAKEEKNEEQIILIEKELFQIQQTIYKKYDEIRNLELQSHQFYPKSGKNNNHQAIQQKVQDILMVYEIVIIQSNDEIKELIQKSKQYMNENSVSVDFAKNTTYIFNDILQLSIKIFNKLKAIRNQNNMYFYNPQDNNEFNENLFGIYVNSIVSLVNKDVENIDDEFYYMFQLNQSQVKAVKEIFKFVKINANSPVELLEKKKQDALNYARQKIDHPYFKQLDKIKDKLENQALQPRDLFRIVDQDVNKQISMQEFQIYFKKMGIDMSEHRIYEIFSSIKQSTGDENSPLTLNEDEFVKAYEYIQDQSMYISLEQLGISKNKLYFILIFLIFLLLLIFCFIYIGVLAFAVPGTFGAIINSLFPAGAGIGLSRSQESNPQKKINLDQITQKVKETIETIQNQI</sequence>
<dbReference type="Proteomes" id="UP000054937">
    <property type="component" value="Unassembled WGS sequence"/>
</dbReference>
<feature type="domain" description="EF-hand" evidence="2">
    <location>
        <begin position="344"/>
        <end position="379"/>
    </location>
</feature>
<dbReference type="PROSITE" id="PS50222">
    <property type="entry name" value="EF_HAND_2"/>
    <property type="match status" value="1"/>
</dbReference>
<dbReference type="OrthoDB" id="326251at2759"/>
<feature type="transmembrane region" description="Helical" evidence="1">
    <location>
        <begin position="436"/>
        <end position="461"/>
    </location>
</feature>
<accession>A0A0V0QZK2</accession>
<gene>
    <name evidence="3" type="ORF">PPERSA_11198</name>
</gene>
<keyword evidence="1" id="KW-0472">Membrane</keyword>
<dbReference type="AlphaFoldDB" id="A0A0V0QZK2"/>
<keyword evidence="1" id="KW-1133">Transmembrane helix</keyword>
<feature type="transmembrane region" description="Helical" evidence="1">
    <location>
        <begin position="467"/>
        <end position="484"/>
    </location>
</feature>
<reference evidence="3 4" key="1">
    <citation type="journal article" date="2015" name="Sci. Rep.">
        <title>Genome of the facultative scuticociliatosis pathogen Pseudocohnilembus persalinus provides insight into its virulence through horizontal gene transfer.</title>
        <authorList>
            <person name="Xiong J."/>
            <person name="Wang G."/>
            <person name="Cheng J."/>
            <person name="Tian M."/>
            <person name="Pan X."/>
            <person name="Warren A."/>
            <person name="Jiang C."/>
            <person name="Yuan D."/>
            <person name="Miao W."/>
        </authorList>
    </citation>
    <scope>NUCLEOTIDE SEQUENCE [LARGE SCALE GENOMIC DNA]</scope>
    <source>
        <strain evidence="3">36N120E</strain>
    </source>
</reference>
<dbReference type="InterPro" id="IPR002048">
    <property type="entry name" value="EF_hand_dom"/>
</dbReference>
<evidence type="ECO:0000313" key="3">
    <source>
        <dbReference type="EMBL" id="KRX07649.1"/>
    </source>
</evidence>